<dbReference type="RefSeq" id="WP_129354522.1">
    <property type="nucleotide sequence ID" value="NZ_CP012670.1"/>
</dbReference>
<dbReference type="Proteomes" id="UP000295781">
    <property type="component" value="Chromosome"/>
</dbReference>
<dbReference type="OrthoDB" id="5533784at2"/>
<proteinExistence type="predicted"/>
<organism evidence="1 2">
    <name type="scientific">Sorangium cellulosum</name>
    <name type="common">Polyangium cellulosum</name>
    <dbReference type="NCBI Taxonomy" id="56"/>
    <lineage>
        <taxon>Bacteria</taxon>
        <taxon>Pseudomonadati</taxon>
        <taxon>Myxococcota</taxon>
        <taxon>Polyangia</taxon>
        <taxon>Polyangiales</taxon>
        <taxon>Polyangiaceae</taxon>
        <taxon>Sorangium</taxon>
    </lineage>
</organism>
<gene>
    <name evidence="1" type="ORF">SOCEGT47_072970</name>
</gene>
<reference evidence="1 2" key="1">
    <citation type="submission" date="2015-09" db="EMBL/GenBank/DDBJ databases">
        <title>Sorangium comparison.</title>
        <authorList>
            <person name="Zaburannyi N."/>
            <person name="Bunk B."/>
            <person name="Overmann J."/>
            <person name="Mueller R."/>
        </authorList>
    </citation>
    <scope>NUCLEOTIDE SEQUENCE [LARGE SCALE GENOMIC DNA]</scope>
    <source>
        <strain evidence="1 2">So ceGT47</strain>
    </source>
</reference>
<dbReference type="EMBL" id="CP012670">
    <property type="protein sequence ID" value="AUX26727.1"/>
    <property type="molecule type" value="Genomic_DNA"/>
</dbReference>
<sequence length="89" mass="9943">MIELVFKVTGEDGVSRDIVVRIHEPRSNPSEEKRPWAVTVDVDGRTFTTWGDDPLDAVENGARHAAILLRGLHGDALDPPLEPRMKEDE</sequence>
<evidence type="ECO:0000313" key="2">
    <source>
        <dbReference type="Proteomes" id="UP000295781"/>
    </source>
</evidence>
<evidence type="ECO:0000313" key="1">
    <source>
        <dbReference type="EMBL" id="AUX26727.1"/>
    </source>
</evidence>
<name>A0A4P2QAN2_SORCE</name>
<accession>A0A4P2QAN2</accession>
<protein>
    <submittedName>
        <fullName evidence="1">Uncharacterized protein</fullName>
    </submittedName>
</protein>
<dbReference type="AlphaFoldDB" id="A0A4P2QAN2"/>